<dbReference type="InterPro" id="IPR055846">
    <property type="entry name" value="DUF7423"/>
</dbReference>
<organism evidence="2 3">
    <name type="scientific">Mycobacteroides abscessus</name>
    <dbReference type="NCBI Taxonomy" id="36809"/>
    <lineage>
        <taxon>Bacteria</taxon>
        <taxon>Bacillati</taxon>
        <taxon>Actinomycetota</taxon>
        <taxon>Actinomycetes</taxon>
        <taxon>Mycobacteriales</taxon>
        <taxon>Mycobacteriaceae</taxon>
        <taxon>Mycobacteroides</taxon>
    </lineage>
</organism>
<protein>
    <recommendedName>
        <fullName evidence="1">DUF7423 domain-containing protein</fullName>
    </recommendedName>
</protein>
<proteinExistence type="predicted"/>
<accession>A0A0U0ZN83</accession>
<dbReference type="RefSeq" id="WP_016896073.1">
    <property type="nucleotide sequence ID" value="NZ_CSWP01000005.1"/>
</dbReference>
<name>A0A0U0ZN83_9MYCO</name>
<dbReference type="Pfam" id="PF24198">
    <property type="entry name" value="DUF7423"/>
    <property type="match status" value="1"/>
</dbReference>
<sequence>MASETIDPCMALLPDTALAFALGVRVASPQSVSNVGQVSTLTAELQRRGVYDDMLAVLDPELAARIELLDSADRGQRWARTGRR</sequence>
<dbReference type="Proteomes" id="UP000045782">
    <property type="component" value="Unassembled WGS sequence"/>
</dbReference>
<reference evidence="2 3" key="1">
    <citation type="submission" date="2015-03" db="EMBL/GenBank/DDBJ databases">
        <authorList>
            <person name="Murphy D."/>
        </authorList>
    </citation>
    <scope>NUCLEOTIDE SEQUENCE [LARGE SCALE GENOMIC DNA]</scope>
    <source>
        <strain evidence="2 3">PAP088</strain>
    </source>
</reference>
<dbReference type="EMBL" id="CSWP01000005">
    <property type="protein sequence ID" value="CPV56708.1"/>
    <property type="molecule type" value="Genomic_DNA"/>
</dbReference>
<gene>
    <name evidence="2" type="ORF">ERS075579_02830</name>
</gene>
<evidence type="ECO:0000313" key="3">
    <source>
        <dbReference type="Proteomes" id="UP000045782"/>
    </source>
</evidence>
<dbReference type="AlphaFoldDB" id="A0A0U0ZN83"/>
<feature type="domain" description="DUF7423" evidence="1">
    <location>
        <begin position="10"/>
        <end position="83"/>
    </location>
</feature>
<evidence type="ECO:0000259" key="1">
    <source>
        <dbReference type="Pfam" id="PF24198"/>
    </source>
</evidence>
<evidence type="ECO:0000313" key="2">
    <source>
        <dbReference type="EMBL" id="CPV56708.1"/>
    </source>
</evidence>